<name>A0A1G2C7M8_9BACT</name>
<evidence type="ECO:0000256" key="1">
    <source>
        <dbReference type="SAM" id="SignalP"/>
    </source>
</evidence>
<protein>
    <submittedName>
        <fullName evidence="2">Uncharacterized protein</fullName>
    </submittedName>
</protein>
<organism evidence="2 3">
    <name type="scientific">Candidatus Liptonbacteria bacterium GWB1_49_6</name>
    <dbReference type="NCBI Taxonomy" id="1798644"/>
    <lineage>
        <taxon>Bacteria</taxon>
        <taxon>Candidatus Liptoniibacteriota</taxon>
    </lineage>
</organism>
<accession>A0A1G2C7M8</accession>
<feature type="signal peptide" evidence="1">
    <location>
        <begin position="1"/>
        <end position="17"/>
    </location>
</feature>
<comment type="caution">
    <text evidence="2">The sequence shown here is derived from an EMBL/GenBank/DDBJ whole genome shotgun (WGS) entry which is preliminary data.</text>
</comment>
<gene>
    <name evidence="2" type="ORF">A2122_00795</name>
</gene>
<dbReference type="Proteomes" id="UP000176648">
    <property type="component" value="Unassembled WGS sequence"/>
</dbReference>
<reference evidence="2 3" key="1">
    <citation type="journal article" date="2016" name="Nat. Commun.">
        <title>Thousands of microbial genomes shed light on interconnected biogeochemical processes in an aquifer system.</title>
        <authorList>
            <person name="Anantharaman K."/>
            <person name="Brown C.T."/>
            <person name="Hug L.A."/>
            <person name="Sharon I."/>
            <person name="Castelle C.J."/>
            <person name="Probst A.J."/>
            <person name="Thomas B.C."/>
            <person name="Singh A."/>
            <person name="Wilkins M.J."/>
            <person name="Karaoz U."/>
            <person name="Brodie E.L."/>
            <person name="Williams K.H."/>
            <person name="Hubbard S.S."/>
            <person name="Banfield J.F."/>
        </authorList>
    </citation>
    <scope>NUCLEOTIDE SEQUENCE [LARGE SCALE GENOMIC DNA]</scope>
</reference>
<dbReference type="EMBL" id="MHKU01000022">
    <property type="protein sequence ID" value="OGY96769.1"/>
    <property type="molecule type" value="Genomic_DNA"/>
</dbReference>
<keyword evidence="1" id="KW-0732">Signal</keyword>
<proteinExistence type="predicted"/>
<dbReference type="AlphaFoldDB" id="A0A1G2C7M8"/>
<evidence type="ECO:0000313" key="3">
    <source>
        <dbReference type="Proteomes" id="UP000176648"/>
    </source>
</evidence>
<feature type="chain" id="PRO_5009582235" evidence="1">
    <location>
        <begin position="18"/>
        <end position="132"/>
    </location>
</feature>
<sequence>MRRLVLVLMAVAFAVFALPLVAVSHSPPGEVAITHENVGLAYTTIASQMIYRGDEWAIAKTNFFDSGNNDYLVPAVVRGIEPWNGCAVTITAIRGRDHRPLTPVGGAHFGNVAALADTRRMHSSCHADDQKS</sequence>
<dbReference type="STRING" id="1798644.A2122_00795"/>
<evidence type="ECO:0000313" key="2">
    <source>
        <dbReference type="EMBL" id="OGY96769.1"/>
    </source>
</evidence>